<dbReference type="CDD" id="cd17039">
    <property type="entry name" value="Ubl_ubiquitin_like"/>
    <property type="match status" value="1"/>
</dbReference>
<evidence type="ECO:0000313" key="3">
    <source>
        <dbReference type="EMBL" id="CAE7872192.1"/>
    </source>
</evidence>
<dbReference type="AlphaFoldDB" id="A0A813AKT9"/>
<feature type="domain" description="Ubiquitin-like" evidence="2">
    <location>
        <begin position="111"/>
        <end position="184"/>
    </location>
</feature>
<proteinExistence type="predicted"/>
<evidence type="ECO:0000259" key="2">
    <source>
        <dbReference type="PROSITE" id="PS50053"/>
    </source>
</evidence>
<dbReference type="InterPro" id="IPR000626">
    <property type="entry name" value="Ubiquitin-like_dom"/>
</dbReference>
<dbReference type="EMBL" id="CAJNJA010060931">
    <property type="protein sequence ID" value="CAE7872192.1"/>
    <property type="molecule type" value="Genomic_DNA"/>
</dbReference>
<dbReference type="OrthoDB" id="6270329at2759"/>
<organism evidence="3 4">
    <name type="scientific">Symbiodinium necroappetens</name>
    <dbReference type="NCBI Taxonomy" id="1628268"/>
    <lineage>
        <taxon>Eukaryota</taxon>
        <taxon>Sar</taxon>
        <taxon>Alveolata</taxon>
        <taxon>Dinophyceae</taxon>
        <taxon>Suessiales</taxon>
        <taxon>Symbiodiniaceae</taxon>
        <taxon>Symbiodinium</taxon>
    </lineage>
</organism>
<dbReference type="PROSITE" id="PS50053">
    <property type="entry name" value="UBIQUITIN_2"/>
    <property type="match status" value="1"/>
</dbReference>
<keyword evidence="1" id="KW-0175">Coiled coil</keyword>
<dbReference type="InterPro" id="IPR029071">
    <property type="entry name" value="Ubiquitin-like_domsf"/>
</dbReference>
<reference evidence="3" key="1">
    <citation type="submission" date="2021-02" db="EMBL/GenBank/DDBJ databases">
        <authorList>
            <person name="Dougan E. K."/>
            <person name="Rhodes N."/>
            <person name="Thang M."/>
            <person name="Chan C."/>
        </authorList>
    </citation>
    <scope>NUCLEOTIDE SEQUENCE</scope>
</reference>
<keyword evidence="4" id="KW-1185">Reference proteome</keyword>
<evidence type="ECO:0000256" key="1">
    <source>
        <dbReference type="SAM" id="Coils"/>
    </source>
</evidence>
<dbReference type="SUPFAM" id="SSF90257">
    <property type="entry name" value="Myosin rod fragments"/>
    <property type="match status" value="1"/>
</dbReference>
<dbReference type="SUPFAM" id="SSF54236">
    <property type="entry name" value="Ubiquitin-like"/>
    <property type="match status" value="1"/>
</dbReference>
<accession>A0A813AKT9</accession>
<dbReference type="Proteomes" id="UP000601435">
    <property type="component" value="Unassembled WGS sequence"/>
</dbReference>
<evidence type="ECO:0000313" key="4">
    <source>
        <dbReference type="Proteomes" id="UP000601435"/>
    </source>
</evidence>
<comment type="caution">
    <text evidence="3">The sequence shown here is derived from an EMBL/GenBank/DDBJ whole genome shotgun (WGS) entry which is preliminary data.</text>
</comment>
<sequence length="184" mass="21151">MSGCGWTDRLQDCAAHQAACPVKLTLDLADELDKKAKKFQEESEKAHALAIWFQELSRKLVEQLNLSTARVDNLAKEKAELKDQVTSLEQRLEEATKVLLERMSRWSATQVQVFVRDQKQNKMHVMNVNIDEDTAVLKWYISRQTGWRSTSFYLSCLGRIMQPGMTGRDYGIDQDTTLYMNACQ</sequence>
<protein>
    <submittedName>
        <fullName evidence="3">PDZRN4 protein</fullName>
    </submittedName>
</protein>
<feature type="coiled-coil region" evidence="1">
    <location>
        <begin position="29"/>
        <end position="98"/>
    </location>
</feature>
<dbReference type="Gene3D" id="3.10.20.90">
    <property type="entry name" value="Phosphatidylinositol 3-kinase Catalytic Subunit, Chain A, domain 1"/>
    <property type="match status" value="1"/>
</dbReference>
<gene>
    <name evidence="3" type="primary">PDZRN4</name>
    <name evidence="3" type="ORF">SNEC2469_LOCUS28234</name>
</gene>
<name>A0A813AKT9_9DINO</name>